<evidence type="ECO:0000313" key="1">
    <source>
        <dbReference type="EMBL" id="PNR49544.1"/>
    </source>
</evidence>
<dbReference type="Proteomes" id="UP000006727">
    <property type="component" value="Chromosome 8"/>
</dbReference>
<reference evidence="1 3" key="1">
    <citation type="journal article" date="2008" name="Science">
        <title>The Physcomitrella genome reveals evolutionary insights into the conquest of land by plants.</title>
        <authorList>
            <person name="Rensing S."/>
            <person name="Lang D."/>
            <person name="Zimmer A."/>
            <person name="Terry A."/>
            <person name="Salamov A."/>
            <person name="Shapiro H."/>
            <person name="Nishiyama T."/>
            <person name="Perroud P.-F."/>
            <person name="Lindquist E."/>
            <person name="Kamisugi Y."/>
            <person name="Tanahashi T."/>
            <person name="Sakakibara K."/>
            <person name="Fujita T."/>
            <person name="Oishi K."/>
            <person name="Shin-I T."/>
            <person name="Kuroki Y."/>
            <person name="Toyoda A."/>
            <person name="Suzuki Y."/>
            <person name="Hashimoto A."/>
            <person name="Yamaguchi K."/>
            <person name="Sugano A."/>
            <person name="Kohara Y."/>
            <person name="Fujiyama A."/>
            <person name="Anterola A."/>
            <person name="Aoki S."/>
            <person name="Ashton N."/>
            <person name="Barbazuk W.B."/>
            <person name="Barker E."/>
            <person name="Bennetzen J."/>
            <person name="Bezanilla M."/>
            <person name="Blankenship R."/>
            <person name="Cho S.H."/>
            <person name="Dutcher S."/>
            <person name="Estelle M."/>
            <person name="Fawcett J.A."/>
            <person name="Gundlach H."/>
            <person name="Hanada K."/>
            <person name="Heyl A."/>
            <person name="Hicks K.A."/>
            <person name="Hugh J."/>
            <person name="Lohr M."/>
            <person name="Mayer K."/>
            <person name="Melkozernov A."/>
            <person name="Murata T."/>
            <person name="Nelson D."/>
            <person name="Pils B."/>
            <person name="Prigge M."/>
            <person name="Reiss B."/>
            <person name="Renner T."/>
            <person name="Rombauts S."/>
            <person name="Rushton P."/>
            <person name="Sanderfoot A."/>
            <person name="Schween G."/>
            <person name="Shiu S.-H."/>
            <person name="Stueber K."/>
            <person name="Theodoulou F.L."/>
            <person name="Tu H."/>
            <person name="Van de Peer Y."/>
            <person name="Verrier P.J."/>
            <person name="Waters E."/>
            <person name="Wood A."/>
            <person name="Yang L."/>
            <person name="Cove D."/>
            <person name="Cuming A."/>
            <person name="Hasebe M."/>
            <person name="Lucas S."/>
            <person name="Mishler D.B."/>
            <person name="Reski R."/>
            <person name="Grigoriev I."/>
            <person name="Quatrano R.S."/>
            <person name="Boore J.L."/>
        </authorList>
    </citation>
    <scope>NUCLEOTIDE SEQUENCE [LARGE SCALE GENOMIC DNA]</scope>
    <source>
        <strain evidence="2 3">cv. Gransden 2004</strain>
    </source>
</reference>
<proteinExistence type="predicted"/>
<organism evidence="1">
    <name type="scientific">Physcomitrium patens</name>
    <name type="common">Spreading-leaved earth moss</name>
    <name type="synonym">Physcomitrella patens</name>
    <dbReference type="NCBI Taxonomy" id="3218"/>
    <lineage>
        <taxon>Eukaryota</taxon>
        <taxon>Viridiplantae</taxon>
        <taxon>Streptophyta</taxon>
        <taxon>Embryophyta</taxon>
        <taxon>Bryophyta</taxon>
        <taxon>Bryophytina</taxon>
        <taxon>Bryopsida</taxon>
        <taxon>Funariidae</taxon>
        <taxon>Funariales</taxon>
        <taxon>Funariaceae</taxon>
        <taxon>Physcomitrium</taxon>
    </lineage>
</organism>
<name>A0A2K1K6Z1_PHYPA</name>
<dbReference type="EnsemblPlants" id="Pp3c8_12440V3.2">
    <property type="protein sequence ID" value="PAC:32966305.CDS.1"/>
    <property type="gene ID" value="Pp3c8_12440"/>
</dbReference>
<dbReference type="EnsemblPlants" id="Pp3c8_12440V3.1">
    <property type="protein sequence ID" value="PAC:32966304.CDS.1"/>
    <property type="gene ID" value="Pp3c8_12440"/>
</dbReference>
<dbReference type="Gramene" id="Pp3c8_12440V3.1">
    <property type="protein sequence ID" value="PAC:32966304.CDS.1"/>
    <property type="gene ID" value="Pp3c8_12440"/>
</dbReference>
<dbReference type="Gramene" id="Pp3c8_12440V3.2">
    <property type="protein sequence ID" value="PAC:32966305.CDS.1"/>
    <property type="gene ID" value="Pp3c8_12440"/>
</dbReference>
<evidence type="ECO:0000313" key="3">
    <source>
        <dbReference type="Proteomes" id="UP000006727"/>
    </source>
</evidence>
<reference evidence="1 3" key="2">
    <citation type="journal article" date="2018" name="Plant J.">
        <title>The Physcomitrella patens chromosome-scale assembly reveals moss genome structure and evolution.</title>
        <authorList>
            <person name="Lang D."/>
            <person name="Ullrich K.K."/>
            <person name="Murat F."/>
            <person name="Fuchs J."/>
            <person name="Jenkins J."/>
            <person name="Haas F.B."/>
            <person name="Piednoel M."/>
            <person name="Gundlach H."/>
            <person name="Van Bel M."/>
            <person name="Meyberg R."/>
            <person name="Vives C."/>
            <person name="Morata J."/>
            <person name="Symeonidi A."/>
            <person name="Hiss M."/>
            <person name="Muchero W."/>
            <person name="Kamisugi Y."/>
            <person name="Saleh O."/>
            <person name="Blanc G."/>
            <person name="Decker E.L."/>
            <person name="van Gessel N."/>
            <person name="Grimwood J."/>
            <person name="Hayes R.D."/>
            <person name="Graham S.W."/>
            <person name="Gunter L.E."/>
            <person name="McDaniel S.F."/>
            <person name="Hoernstein S.N.W."/>
            <person name="Larsson A."/>
            <person name="Li F.W."/>
            <person name="Perroud P.F."/>
            <person name="Phillips J."/>
            <person name="Ranjan P."/>
            <person name="Rokshar D.S."/>
            <person name="Rothfels C.J."/>
            <person name="Schneider L."/>
            <person name="Shu S."/>
            <person name="Stevenson D.W."/>
            <person name="Thummler F."/>
            <person name="Tillich M."/>
            <person name="Villarreal Aguilar J.C."/>
            <person name="Widiez T."/>
            <person name="Wong G.K."/>
            <person name="Wymore A."/>
            <person name="Zhang Y."/>
            <person name="Zimmer A.D."/>
            <person name="Quatrano R.S."/>
            <person name="Mayer K.F.X."/>
            <person name="Goodstein D."/>
            <person name="Casacuberta J.M."/>
            <person name="Vandepoele K."/>
            <person name="Reski R."/>
            <person name="Cuming A.C."/>
            <person name="Tuskan G.A."/>
            <person name="Maumus F."/>
            <person name="Salse J."/>
            <person name="Schmutz J."/>
            <person name="Rensing S.A."/>
        </authorList>
    </citation>
    <scope>NUCLEOTIDE SEQUENCE [LARGE SCALE GENOMIC DNA]</scope>
    <source>
        <strain evidence="2 3">cv. Gransden 2004</strain>
    </source>
</reference>
<gene>
    <name evidence="1" type="ORF">PHYPA_011440</name>
</gene>
<dbReference type="EMBL" id="ABEU02000008">
    <property type="protein sequence ID" value="PNR49544.1"/>
    <property type="molecule type" value="Genomic_DNA"/>
</dbReference>
<sequence>MRAIERERRRSSDVSWLLSCNGAGCGARRDVDKSSLELTGICSICTRFSLVLVIVYQVEGNVFWFDDSAPKDPRCECVGNNVTVDFRNRNLLHSKDMHHKEKAEVGALDPFSSALLPTTSLLLLQLLRSQECPLVDPPKTIKYDLQIGPPPSAPPSNYLSRPWRKSQQIPLLSHGVDKRKT</sequence>
<keyword evidence="3" id="KW-1185">Reference proteome</keyword>
<evidence type="ECO:0000313" key="2">
    <source>
        <dbReference type="EnsemblPlants" id="PAC:32966304.CDS.1"/>
    </source>
</evidence>
<dbReference type="AlphaFoldDB" id="A0A2K1K6Z1"/>
<protein>
    <submittedName>
        <fullName evidence="1 2">Uncharacterized protein</fullName>
    </submittedName>
</protein>
<reference evidence="2" key="3">
    <citation type="submission" date="2020-12" db="UniProtKB">
        <authorList>
            <consortium name="EnsemblPlants"/>
        </authorList>
    </citation>
    <scope>IDENTIFICATION</scope>
</reference>
<accession>A0A2K1K6Z1</accession>
<dbReference type="InParanoid" id="A0A2K1K6Z1"/>